<sequence>MVMSTPEKEEIFLKERSQWAIGNEMTHQLFKVCGGFTARSPLYNWHSILRTGLNTQKVTHGRAYGHGIYHALDYNTSSGYASIGGNAWPNSKIGVTQCLSLNEIVNCPGSFVSRSPYLVIGNINWVQTRFLLVQPTFSRKFSAMLGVFALYRQLASFPRSY</sequence>
<keyword evidence="6" id="KW-1185">Reference proteome</keyword>
<keyword evidence="4" id="KW-0520">NAD</keyword>
<organism evidence="5 6">
    <name type="scientific">Geranomyces variabilis</name>
    <dbReference type="NCBI Taxonomy" id="109894"/>
    <lineage>
        <taxon>Eukaryota</taxon>
        <taxon>Fungi</taxon>
        <taxon>Fungi incertae sedis</taxon>
        <taxon>Chytridiomycota</taxon>
        <taxon>Chytridiomycota incertae sedis</taxon>
        <taxon>Chytridiomycetes</taxon>
        <taxon>Spizellomycetales</taxon>
        <taxon>Powellomycetaceae</taxon>
        <taxon>Geranomyces</taxon>
    </lineage>
</organism>
<dbReference type="GO" id="GO:0016757">
    <property type="term" value="F:glycosyltransferase activity"/>
    <property type="evidence" value="ECO:0007669"/>
    <property type="project" value="UniProtKB-KW"/>
</dbReference>
<dbReference type="Proteomes" id="UP001212152">
    <property type="component" value="Unassembled WGS sequence"/>
</dbReference>
<dbReference type="EMBL" id="JADGJQ010000004">
    <property type="protein sequence ID" value="KAJ3184215.1"/>
    <property type="molecule type" value="Genomic_DNA"/>
</dbReference>
<name>A0AAD5TR04_9FUNG</name>
<evidence type="ECO:0000313" key="5">
    <source>
        <dbReference type="EMBL" id="KAJ3184215.1"/>
    </source>
</evidence>
<comment type="caution">
    <text evidence="5">The sequence shown here is derived from an EMBL/GenBank/DDBJ whole genome shotgun (WGS) entry which is preliminary data.</text>
</comment>
<dbReference type="Gene3D" id="3.90.228.10">
    <property type="match status" value="1"/>
</dbReference>
<keyword evidence="2" id="KW-0808">Transferase</keyword>
<gene>
    <name evidence="5" type="ORF">HDU87_005062</name>
</gene>
<dbReference type="GO" id="GO:0016779">
    <property type="term" value="F:nucleotidyltransferase activity"/>
    <property type="evidence" value="ECO:0007669"/>
    <property type="project" value="UniProtKB-KW"/>
</dbReference>
<protein>
    <recommendedName>
        <fullName evidence="7">PARP catalytic domain-containing protein</fullName>
    </recommendedName>
</protein>
<evidence type="ECO:0000256" key="4">
    <source>
        <dbReference type="ARBA" id="ARBA00023027"/>
    </source>
</evidence>
<dbReference type="PANTHER" id="PTHR21328">
    <property type="entry name" value="POLY ADP-RIBOSE POLYMERASE FAMILY, MEMBER PARP"/>
    <property type="match status" value="1"/>
</dbReference>
<dbReference type="InterPro" id="IPR051838">
    <property type="entry name" value="ARTD_PARP"/>
</dbReference>
<keyword evidence="1" id="KW-0328">Glycosyltransferase</keyword>
<proteinExistence type="predicted"/>
<evidence type="ECO:0000313" key="6">
    <source>
        <dbReference type="Proteomes" id="UP001212152"/>
    </source>
</evidence>
<evidence type="ECO:0008006" key="7">
    <source>
        <dbReference type="Google" id="ProtNLM"/>
    </source>
</evidence>
<dbReference type="AlphaFoldDB" id="A0AAD5TR04"/>
<dbReference type="SUPFAM" id="SSF56399">
    <property type="entry name" value="ADP-ribosylation"/>
    <property type="match status" value="1"/>
</dbReference>
<evidence type="ECO:0000256" key="1">
    <source>
        <dbReference type="ARBA" id="ARBA00022676"/>
    </source>
</evidence>
<keyword evidence="3" id="KW-0548">Nucleotidyltransferase</keyword>
<accession>A0AAD5TR04</accession>
<evidence type="ECO:0000256" key="3">
    <source>
        <dbReference type="ARBA" id="ARBA00022695"/>
    </source>
</evidence>
<reference evidence="5" key="1">
    <citation type="submission" date="2020-05" db="EMBL/GenBank/DDBJ databases">
        <title>Phylogenomic resolution of chytrid fungi.</title>
        <authorList>
            <person name="Stajich J.E."/>
            <person name="Amses K."/>
            <person name="Simmons R."/>
            <person name="Seto K."/>
            <person name="Myers J."/>
            <person name="Bonds A."/>
            <person name="Quandt C.A."/>
            <person name="Barry K."/>
            <person name="Liu P."/>
            <person name="Grigoriev I."/>
            <person name="Longcore J.E."/>
            <person name="James T.Y."/>
        </authorList>
    </citation>
    <scope>NUCLEOTIDE SEQUENCE</scope>
    <source>
        <strain evidence="5">JEL0379</strain>
    </source>
</reference>
<evidence type="ECO:0000256" key="2">
    <source>
        <dbReference type="ARBA" id="ARBA00022679"/>
    </source>
</evidence>